<organism evidence="3 6">
    <name type="scientific">Malaciobacter marinus</name>
    <dbReference type="NCBI Taxonomy" id="505249"/>
    <lineage>
        <taxon>Bacteria</taxon>
        <taxon>Pseudomonadati</taxon>
        <taxon>Campylobacterota</taxon>
        <taxon>Epsilonproteobacteria</taxon>
        <taxon>Campylobacterales</taxon>
        <taxon>Arcobacteraceae</taxon>
        <taxon>Malaciobacter</taxon>
    </lineage>
</organism>
<evidence type="ECO:0000313" key="5">
    <source>
        <dbReference type="Proteomes" id="UP000224740"/>
    </source>
</evidence>
<dbReference type="EMBL" id="CP032101">
    <property type="protein sequence ID" value="AXX87322.1"/>
    <property type="molecule type" value="Genomic_DNA"/>
</dbReference>
<protein>
    <submittedName>
        <fullName evidence="4">DUF1104 domain-containing protein</fullName>
    </submittedName>
</protein>
<evidence type="ECO:0000313" key="6">
    <source>
        <dbReference type="Proteomes" id="UP000264693"/>
    </source>
</evidence>
<feature type="region of interest" description="Disordered" evidence="1">
    <location>
        <begin position="48"/>
        <end position="71"/>
    </location>
</feature>
<dbReference type="KEGG" id="amar:AMRN_1588"/>
<feature type="chain" id="PRO_5017604066" evidence="2">
    <location>
        <begin position="17"/>
        <end position="71"/>
    </location>
</feature>
<dbReference type="Pfam" id="PF06518">
    <property type="entry name" value="DUF1104"/>
    <property type="match status" value="1"/>
</dbReference>
<evidence type="ECO:0000256" key="2">
    <source>
        <dbReference type="SAM" id="SignalP"/>
    </source>
</evidence>
<name>A0A347TL44_9BACT</name>
<dbReference type="RefSeq" id="WP_099311168.1">
    <property type="nucleotide sequence ID" value="NZ_CP032101.1"/>
</dbReference>
<feature type="compositionally biased region" description="Basic and acidic residues" evidence="1">
    <location>
        <begin position="48"/>
        <end position="64"/>
    </location>
</feature>
<dbReference type="InterPro" id="IPR038310">
    <property type="entry name" value="DUF1104_sf"/>
</dbReference>
<dbReference type="Proteomes" id="UP000224740">
    <property type="component" value="Unassembled WGS sequence"/>
</dbReference>
<evidence type="ECO:0000256" key="1">
    <source>
        <dbReference type="SAM" id="MobiDB-lite"/>
    </source>
</evidence>
<keyword evidence="2" id="KW-0732">Signal</keyword>
<dbReference type="EMBL" id="NXAO01000033">
    <property type="protein sequence ID" value="PHO15191.1"/>
    <property type="molecule type" value="Genomic_DNA"/>
</dbReference>
<accession>A0A347TL44</accession>
<dbReference type="Gene3D" id="1.20.120.1430">
    <property type="entry name" value="HP0721 helical bundle"/>
    <property type="match status" value="1"/>
</dbReference>
<dbReference type="AlphaFoldDB" id="A0A347TL44"/>
<keyword evidence="5" id="KW-1185">Reference proteome</keyword>
<reference evidence="3 6" key="3">
    <citation type="submission" date="2018-08" db="EMBL/GenBank/DDBJ databases">
        <title>Complete genome of the Arcobacter marinus type strain JCM 15502.</title>
        <authorList>
            <person name="Miller W.G."/>
            <person name="Yee E."/>
            <person name="Huynh S."/>
            <person name="Parker C.T."/>
        </authorList>
    </citation>
    <scope>NUCLEOTIDE SEQUENCE [LARGE SCALE GENOMIC DNA]</scope>
    <source>
        <strain evidence="3 6">JCM 15502</strain>
    </source>
</reference>
<gene>
    <name evidence="3" type="ORF">AMRN_1588</name>
    <name evidence="4" type="ORF">CPH92_07770</name>
</gene>
<dbReference type="Proteomes" id="UP000264693">
    <property type="component" value="Chromosome"/>
</dbReference>
<evidence type="ECO:0000313" key="3">
    <source>
        <dbReference type="EMBL" id="AXX87322.1"/>
    </source>
</evidence>
<dbReference type="InterPro" id="IPR009488">
    <property type="entry name" value="DUF1104"/>
</dbReference>
<evidence type="ECO:0000313" key="4">
    <source>
        <dbReference type="EMBL" id="PHO15191.1"/>
    </source>
</evidence>
<proteinExistence type="predicted"/>
<reference evidence="5" key="1">
    <citation type="submission" date="2017-09" db="EMBL/GenBank/DDBJ databases">
        <title>Arcobacter canalis sp. nov., a new species isolated from a water canal contaminated with urban sewage.</title>
        <authorList>
            <person name="Perez-Cataluna A."/>
            <person name="Salas-Masso N."/>
            <person name="Figueras M.J."/>
        </authorList>
    </citation>
    <scope>NUCLEOTIDE SEQUENCE [LARGE SCALE GENOMIC DNA]</scope>
    <source>
        <strain evidence="5">CECT 7727</strain>
    </source>
</reference>
<reference evidence="4" key="2">
    <citation type="submission" date="2017-09" db="EMBL/GenBank/DDBJ databases">
        <authorList>
            <person name="Perez-Cataluna A."/>
            <person name="Figueras M.J."/>
            <person name="Salas-Masso N."/>
        </authorList>
    </citation>
    <scope>NUCLEOTIDE SEQUENCE</scope>
    <source>
        <strain evidence="4">CECT 7727</strain>
    </source>
</reference>
<sequence>MKIIIAFLLACTISFAKTDYSEMSTQELIAIMGYVKKSEENKFNNELRSRIPTMNEKEKKEYLKNKKKQNK</sequence>
<feature type="signal peptide" evidence="2">
    <location>
        <begin position="1"/>
        <end position="16"/>
    </location>
</feature>